<accession>A0A318LZ71</accession>
<evidence type="ECO:0000313" key="2">
    <source>
        <dbReference type="Proteomes" id="UP000247892"/>
    </source>
</evidence>
<dbReference type="Proteomes" id="UP000247892">
    <property type="component" value="Unassembled WGS sequence"/>
</dbReference>
<sequence length="61" mass="6620">MTFDLAVGAGENQPLVTVGKPHQIRRLALFAPYLDDFALLFSCADCASVYADPVSHGCLHR</sequence>
<dbReference type="AlphaFoldDB" id="A0A318LZ71"/>
<gene>
    <name evidence="1" type="ORF">BA062_05550</name>
</gene>
<reference evidence="1 2" key="1">
    <citation type="submission" date="2016-07" db="EMBL/GenBank/DDBJ databases">
        <title>Draft genome sequence of Prauserella sp. YIM 121212, isolated from alkaline soil.</title>
        <authorList>
            <person name="Ruckert C."/>
            <person name="Albersmeier A."/>
            <person name="Jiang C.-L."/>
            <person name="Jiang Y."/>
            <person name="Kalinowski J."/>
            <person name="Schneider O."/>
            <person name="Winkler A."/>
            <person name="Zotchev S.B."/>
        </authorList>
    </citation>
    <scope>NUCLEOTIDE SEQUENCE [LARGE SCALE GENOMIC DNA]</scope>
    <source>
        <strain evidence="1 2">YIM 121212</strain>
    </source>
</reference>
<protein>
    <submittedName>
        <fullName evidence="1">Uncharacterized protein</fullName>
    </submittedName>
</protein>
<evidence type="ECO:0000313" key="1">
    <source>
        <dbReference type="EMBL" id="PXY38058.1"/>
    </source>
</evidence>
<dbReference type="EMBL" id="MASU01000002">
    <property type="protein sequence ID" value="PXY38058.1"/>
    <property type="molecule type" value="Genomic_DNA"/>
</dbReference>
<name>A0A318LZ71_9PSEU</name>
<proteinExistence type="predicted"/>
<keyword evidence="2" id="KW-1185">Reference proteome</keyword>
<organism evidence="1 2">
    <name type="scientific">Prauserella flavalba</name>
    <dbReference type="NCBI Taxonomy" id="1477506"/>
    <lineage>
        <taxon>Bacteria</taxon>
        <taxon>Bacillati</taxon>
        <taxon>Actinomycetota</taxon>
        <taxon>Actinomycetes</taxon>
        <taxon>Pseudonocardiales</taxon>
        <taxon>Pseudonocardiaceae</taxon>
        <taxon>Prauserella</taxon>
    </lineage>
</organism>
<comment type="caution">
    <text evidence="1">The sequence shown here is derived from an EMBL/GenBank/DDBJ whole genome shotgun (WGS) entry which is preliminary data.</text>
</comment>